<dbReference type="InterPro" id="IPR050266">
    <property type="entry name" value="AB_hydrolase_sf"/>
</dbReference>
<reference evidence="3 4" key="1">
    <citation type="submission" date="2013-05" db="EMBL/GenBank/DDBJ databases">
        <title>Genome assembly of Chondromyces apiculatus DSM 436.</title>
        <authorList>
            <person name="Sharma G."/>
            <person name="Khatri I."/>
            <person name="Kaur C."/>
            <person name="Mayilraj S."/>
            <person name="Subramanian S."/>
        </authorList>
    </citation>
    <scope>NUCLEOTIDE SEQUENCE [LARGE SCALE GENOMIC DNA]</scope>
    <source>
        <strain evidence="3 4">DSM 436</strain>
    </source>
</reference>
<organism evidence="3 4">
    <name type="scientific">Chondromyces apiculatus DSM 436</name>
    <dbReference type="NCBI Taxonomy" id="1192034"/>
    <lineage>
        <taxon>Bacteria</taxon>
        <taxon>Pseudomonadati</taxon>
        <taxon>Myxococcota</taxon>
        <taxon>Polyangia</taxon>
        <taxon>Polyangiales</taxon>
        <taxon>Polyangiaceae</taxon>
        <taxon>Chondromyces</taxon>
    </lineage>
</organism>
<evidence type="ECO:0000256" key="1">
    <source>
        <dbReference type="ARBA" id="ARBA00022801"/>
    </source>
</evidence>
<evidence type="ECO:0000259" key="2">
    <source>
        <dbReference type="Pfam" id="PF00561"/>
    </source>
</evidence>
<dbReference type="InterPro" id="IPR000073">
    <property type="entry name" value="AB_hydrolase_1"/>
</dbReference>
<evidence type="ECO:0000313" key="4">
    <source>
        <dbReference type="Proteomes" id="UP000019678"/>
    </source>
</evidence>
<gene>
    <name evidence="3" type="ORF">CAP_7996</name>
</gene>
<sequence>MLAADREGVPVVFIHGNCSSGRFFEDVLAALPAGYRGIAPDMRGYGDSEALEIDATRGLRDWSDDLRALLQHQDLGLGDARPHLVGWSVGGGVIMQYAMDNPGAVASLTLLAPVSPHGFGGTKDAAGTPCFEDYAGSGGGTANADFAKRLSAKDASDEADTSPRRVMNQYYFRPPFRVSPEKEDLFVSEILKMKVGEGHYPGDLSTSKNWPTLAPGVRGVNNAFAPKYLNLTGFAALAPQPPVLWIRGAEDQIVSDSSLFDLGFLGKLGAVPGWPGDEVFPPQPMIGQTRAVLDAYRARGGRVREEVLPEVGHSPHIEAQAAFLDLFTRFLAEVR</sequence>
<dbReference type="eggNOG" id="COG0596">
    <property type="taxonomic scope" value="Bacteria"/>
</dbReference>
<dbReference type="STRING" id="1192034.CAP_7996"/>
<dbReference type="GO" id="GO:0016787">
    <property type="term" value="F:hydrolase activity"/>
    <property type="evidence" value="ECO:0007669"/>
    <property type="project" value="UniProtKB-KW"/>
</dbReference>
<dbReference type="SUPFAM" id="SSF53474">
    <property type="entry name" value="alpha/beta-Hydrolases"/>
    <property type="match status" value="1"/>
</dbReference>
<dbReference type="InterPro" id="IPR029058">
    <property type="entry name" value="AB_hydrolase_fold"/>
</dbReference>
<dbReference type="EMBL" id="ASRX01000077">
    <property type="protein sequence ID" value="EYF01556.1"/>
    <property type="molecule type" value="Genomic_DNA"/>
</dbReference>
<accession>A0A017SZ59</accession>
<dbReference type="PANTHER" id="PTHR43798:SF31">
    <property type="entry name" value="AB HYDROLASE SUPERFAMILY PROTEIN YCLE"/>
    <property type="match status" value="1"/>
</dbReference>
<dbReference type="PANTHER" id="PTHR43798">
    <property type="entry name" value="MONOACYLGLYCEROL LIPASE"/>
    <property type="match status" value="1"/>
</dbReference>
<feature type="domain" description="AB hydrolase-1" evidence="2">
    <location>
        <begin position="10"/>
        <end position="256"/>
    </location>
</feature>
<comment type="caution">
    <text evidence="3">The sequence shown here is derived from an EMBL/GenBank/DDBJ whole genome shotgun (WGS) entry which is preliminary data.</text>
</comment>
<keyword evidence="1 3" id="KW-0378">Hydrolase</keyword>
<evidence type="ECO:0000313" key="3">
    <source>
        <dbReference type="EMBL" id="EYF01556.1"/>
    </source>
</evidence>
<protein>
    <submittedName>
        <fullName evidence="3">Beta-ketoadipate enol-lactone hydrolase</fullName>
    </submittedName>
</protein>
<dbReference type="Proteomes" id="UP000019678">
    <property type="component" value="Unassembled WGS sequence"/>
</dbReference>
<dbReference type="PRINTS" id="PR00111">
    <property type="entry name" value="ABHYDROLASE"/>
</dbReference>
<dbReference type="Pfam" id="PF00561">
    <property type="entry name" value="Abhydrolase_1"/>
    <property type="match status" value="1"/>
</dbReference>
<dbReference type="GO" id="GO:0016020">
    <property type="term" value="C:membrane"/>
    <property type="evidence" value="ECO:0007669"/>
    <property type="project" value="TreeGrafter"/>
</dbReference>
<keyword evidence="4" id="KW-1185">Reference proteome</keyword>
<dbReference type="Gene3D" id="3.40.50.1820">
    <property type="entry name" value="alpha/beta hydrolase"/>
    <property type="match status" value="1"/>
</dbReference>
<proteinExistence type="predicted"/>
<name>A0A017SZ59_9BACT</name>
<dbReference type="AlphaFoldDB" id="A0A017SZ59"/>